<proteinExistence type="predicted"/>
<sequence>MEAKPYQEMNQEEWVLWCELYRIIPYEHVGIWFEGLRVPFAVILN</sequence>
<organism evidence="1 2">
    <name type="scientific">Candidatus Sungiibacteriota bacterium</name>
    <dbReference type="NCBI Taxonomy" id="2750080"/>
    <lineage>
        <taxon>Bacteria</taxon>
        <taxon>Candidatus Sungiibacteriota</taxon>
    </lineage>
</organism>
<dbReference type="Proteomes" id="UP000724148">
    <property type="component" value="Unassembled WGS sequence"/>
</dbReference>
<evidence type="ECO:0000313" key="1">
    <source>
        <dbReference type="EMBL" id="MBI2097279.1"/>
    </source>
</evidence>
<reference evidence="1" key="1">
    <citation type="submission" date="2020-07" db="EMBL/GenBank/DDBJ databases">
        <title>Huge and variable diversity of episymbiotic CPR bacteria and DPANN archaea in groundwater ecosystems.</title>
        <authorList>
            <person name="He C.Y."/>
            <person name="Keren R."/>
            <person name="Whittaker M."/>
            <person name="Farag I.F."/>
            <person name="Doudna J."/>
            <person name="Cate J.H.D."/>
            <person name="Banfield J.F."/>
        </authorList>
    </citation>
    <scope>NUCLEOTIDE SEQUENCE</scope>
    <source>
        <strain evidence="1">NC_groundwater_193_Ag_S-0.1um_51_7</strain>
    </source>
</reference>
<name>A0A931SDV8_9BACT</name>
<protein>
    <submittedName>
        <fullName evidence="1">Uncharacterized protein</fullName>
    </submittedName>
</protein>
<accession>A0A931SDV8</accession>
<gene>
    <name evidence="1" type="ORF">HYT40_04025</name>
</gene>
<comment type="caution">
    <text evidence="1">The sequence shown here is derived from an EMBL/GenBank/DDBJ whole genome shotgun (WGS) entry which is preliminary data.</text>
</comment>
<dbReference type="EMBL" id="JACOZA010000099">
    <property type="protein sequence ID" value="MBI2097279.1"/>
    <property type="molecule type" value="Genomic_DNA"/>
</dbReference>
<dbReference type="AlphaFoldDB" id="A0A931SDV8"/>
<evidence type="ECO:0000313" key="2">
    <source>
        <dbReference type="Proteomes" id="UP000724148"/>
    </source>
</evidence>